<evidence type="ECO:0000256" key="1">
    <source>
        <dbReference type="SAM" id="Phobius"/>
    </source>
</evidence>
<accession>A0A1M5ABH5</accession>
<organism evidence="2 3">
    <name type="scientific">Cnuella takakiae</name>
    <dbReference type="NCBI Taxonomy" id="1302690"/>
    <lineage>
        <taxon>Bacteria</taxon>
        <taxon>Pseudomonadati</taxon>
        <taxon>Bacteroidota</taxon>
        <taxon>Chitinophagia</taxon>
        <taxon>Chitinophagales</taxon>
        <taxon>Chitinophagaceae</taxon>
        <taxon>Cnuella</taxon>
    </lineage>
</organism>
<keyword evidence="1" id="KW-0472">Membrane</keyword>
<sequence length="169" mass="19245">MEARTINETDYAHIPGWGIDADPENDPTYPMKHWTGDDHQRLGWERPPLQPVDVEILKSIEHPRITAVFGTTAPPMGLSGMIRRYAFKYSESHYGHWLPLILADRVGVVEGIIDDLRHGHVPNIFAEKGWKAGWKYNKQGIITKVAVTVAVTAAVVWWLRSKNERRLEA</sequence>
<keyword evidence="3" id="KW-1185">Reference proteome</keyword>
<feature type="transmembrane region" description="Helical" evidence="1">
    <location>
        <begin position="141"/>
        <end position="159"/>
    </location>
</feature>
<evidence type="ECO:0000313" key="3">
    <source>
        <dbReference type="Proteomes" id="UP000184368"/>
    </source>
</evidence>
<protein>
    <submittedName>
        <fullName evidence="2">Uncharacterized protein</fullName>
    </submittedName>
</protein>
<name>A0A1M5ABH5_9BACT</name>
<dbReference type="Proteomes" id="UP000184368">
    <property type="component" value="Unassembled WGS sequence"/>
</dbReference>
<dbReference type="EMBL" id="FQUO01000006">
    <property type="protein sequence ID" value="SHF27457.1"/>
    <property type="molecule type" value="Genomic_DNA"/>
</dbReference>
<keyword evidence="1" id="KW-1133">Transmembrane helix</keyword>
<reference evidence="2 3" key="1">
    <citation type="submission" date="2016-11" db="EMBL/GenBank/DDBJ databases">
        <authorList>
            <person name="Jaros S."/>
            <person name="Januszkiewicz K."/>
            <person name="Wedrychowicz H."/>
        </authorList>
    </citation>
    <scope>NUCLEOTIDE SEQUENCE [LARGE SCALE GENOMIC DNA]</scope>
    <source>
        <strain evidence="2 3">DSM 26897</strain>
    </source>
</reference>
<dbReference type="STRING" id="1302690.BUE76_09055"/>
<proteinExistence type="predicted"/>
<dbReference type="AlphaFoldDB" id="A0A1M5ABH5"/>
<evidence type="ECO:0000313" key="2">
    <source>
        <dbReference type="EMBL" id="SHF27457.1"/>
    </source>
</evidence>
<keyword evidence="1" id="KW-0812">Transmembrane</keyword>
<dbReference type="RefSeq" id="WP_073042481.1">
    <property type="nucleotide sequence ID" value="NZ_FQUO01000006.1"/>
</dbReference>
<gene>
    <name evidence="2" type="ORF">SAMN05444008_106191</name>
</gene>
<dbReference type="OrthoDB" id="6021991at2"/>